<dbReference type="KEGG" id="mox:DAMO_0231"/>
<dbReference type="Proteomes" id="UP000006898">
    <property type="component" value="Chromosome"/>
</dbReference>
<sequence length="56" mass="6160">MDFTVILNCQSSNFHSSTFSLSLKYLSSSAMPGALTAAWLHVTNLRALLRWIATEG</sequence>
<evidence type="ECO:0000313" key="1">
    <source>
        <dbReference type="EMBL" id="CBE67331.1"/>
    </source>
</evidence>
<name>D5MII1_METO1</name>
<gene>
    <name evidence="1" type="ORF">DAMO_0231</name>
</gene>
<proteinExistence type="predicted"/>
<protein>
    <submittedName>
        <fullName evidence="1">Uncharacterized protein</fullName>
    </submittedName>
</protein>
<dbReference type="AlphaFoldDB" id="D5MII1"/>
<dbReference type="HOGENOM" id="CLU_3005578_0_0_0"/>
<dbReference type="STRING" id="671143.DAMO_0231"/>
<evidence type="ECO:0000313" key="2">
    <source>
        <dbReference type="Proteomes" id="UP000006898"/>
    </source>
</evidence>
<accession>D5MII1</accession>
<reference evidence="1 2" key="1">
    <citation type="journal article" date="2010" name="Nature">
        <title>Nitrite-driven anaerobic methane oxidation by oxygenic bacteria.</title>
        <authorList>
            <person name="Ettwig K.F."/>
            <person name="Butler M.K."/>
            <person name="Le Paslier D."/>
            <person name="Pelletier E."/>
            <person name="Mangenot S."/>
            <person name="Kuypers M.M.M."/>
            <person name="Schreiber F."/>
            <person name="Dutilh B.E."/>
            <person name="Zedelius J."/>
            <person name="de Beer D."/>
            <person name="Gloerich J."/>
            <person name="Wessels H.J.C.T."/>
            <person name="van Allen T."/>
            <person name="Luesken F."/>
            <person name="Wu M."/>
            <person name="van de Pas-Schoonen K.T."/>
            <person name="Op den Camp H.J.M."/>
            <person name="Janssen-Megens E.M."/>
            <person name="Francoijs K-J."/>
            <person name="Stunnenberg H."/>
            <person name="Weissenbach J."/>
            <person name="Jetten M.S.M."/>
            <person name="Strous M."/>
        </authorList>
    </citation>
    <scope>NUCLEOTIDE SEQUENCE [LARGE SCALE GENOMIC DNA]</scope>
</reference>
<organism evidence="1 2">
    <name type="scientific">Methylomirabilis oxygeniifera</name>
    <dbReference type="NCBI Taxonomy" id="671143"/>
    <lineage>
        <taxon>Bacteria</taxon>
        <taxon>Candidatus Methylomirabilota</taxon>
        <taxon>Candidatus Methylomirabilia</taxon>
        <taxon>Candidatus Methylomirabilales</taxon>
        <taxon>Candidatus Methylomirabilaceae</taxon>
        <taxon>Candidatus Methylomirabilis</taxon>
    </lineage>
</organism>
<dbReference type="EMBL" id="FP565575">
    <property type="protein sequence ID" value="CBE67331.1"/>
    <property type="molecule type" value="Genomic_DNA"/>
</dbReference>